<organism evidence="5">
    <name type="scientific">Trypanosoma vivax (strain Y486)</name>
    <dbReference type="NCBI Taxonomy" id="1055687"/>
    <lineage>
        <taxon>Eukaryota</taxon>
        <taxon>Discoba</taxon>
        <taxon>Euglenozoa</taxon>
        <taxon>Kinetoplastea</taxon>
        <taxon>Metakinetoplastina</taxon>
        <taxon>Trypanosomatida</taxon>
        <taxon>Trypanosomatidae</taxon>
        <taxon>Trypanosoma</taxon>
        <taxon>Duttonella</taxon>
    </lineage>
</organism>
<sequence length="336" mass="36344">MFTQVDPRGIKGCFAGCLVDALNNPTVIERILELTGLFHVERKVTTSALKVAYVGTALYDVPNHFEQLTRGFQERGCIVRELCVAEVPHARGTFQGAKNTIDLDQLHFLGEAKVILVPEGNTLYAVRRWEETGLDVCLRAAAVRGAVLVGSGCFFDGMHCDSANPSTYADAVRGSGAAESAENGKGQDPQEKNGAWPYIRVHGLGILPGLLCPHHDARDAKGVLRKADFNKMLKRHSGERGLGIDCTAVLMLLGDGNYEVLVMESKEQRGDKIVEAGVQVKNVVNGVVHSSTVPLRGSVKDLLITPHGPVLRDPFEVYYAMANPTGSTEKLLCLPA</sequence>
<dbReference type="GO" id="GO:0008236">
    <property type="term" value="F:serine-type peptidase activity"/>
    <property type="evidence" value="ECO:0007669"/>
    <property type="project" value="UniProtKB-KW"/>
</dbReference>
<keyword evidence="4" id="KW-0720">Serine protease</keyword>
<dbReference type="VEuPathDB" id="TriTrypDB:TvY486_1113540"/>
<evidence type="ECO:0000256" key="2">
    <source>
        <dbReference type="ARBA" id="ARBA00022670"/>
    </source>
</evidence>
<evidence type="ECO:0000256" key="1">
    <source>
        <dbReference type="ARBA" id="ARBA00006534"/>
    </source>
</evidence>
<dbReference type="InterPro" id="IPR005320">
    <property type="entry name" value="Peptidase_S51"/>
</dbReference>
<protein>
    <submittedName>
        <fullName evidence="5">Cyclin 1</fullName>
    </submittedName>
</protein>
<reference evidence="5" key="1">
    <citation type="journal article" date="2012" name="Proc. Natl. Acad. Sci. U.S.A.">
        <title>Antigenic diversity is generated by distinct evolutionary mechanisms in African trypanosome species.</title>
        <authorList>
            <person name="Jackson A.P."/>
            <person name="Berry A."/>
            <person name="Aslett M."/>
            <person name="Allison H.C."/>
            <person name="Burton P."/>
            <person name="Vavrova-Anderson J."/>
            <person name="Brown R."/>
            <person name="Browne H."/>
            <person name="Corton N."/>
            <person name="Hauser H."/>
            <person name="Gamble J."/>
            <person name="Gilderthorp R."/>
            <person name="Marcello L."/>
            <person name="McQuillan J."/>
            <person name="Otto T.D."/>
            <person name="Quail M.A."/>
            <person name="Sanders M.J."/>
            <person name="van Tonder A."/>
            <person name="Ginger M.L."/>
            <person name="Field M.C."/>
            <person name="Barry J.D."/>
            <person name="Hertz-Fowler C."/>
            <person name="Berriman M."/>
        </authorList>
    </citation>
    <scope>NUCLEOTIDE SEQUENCE</scope>
    <source>
        <strain evidence="5">Y486</strain>
    </source>
</reference>
<comment type="similarity">
    <text evidence="1">Belongs to the peptidase S51 family.</text>
</comment>
<dbReference type="SUPFAM" id="SSF52317">
    <property type="entry name" value="Class I glutamine amidotransferase-like"/>
    <property type="match status" value="1"/>
</dbReference>
<keyword evidence="2" id="KW-0645">Protease</keyword>
<evidence type="ECO:0000256" key="3">
    <source>
        <dbReference type="ARBA" id="ARBA00022801"/>
    </source>
</evidence>
<dbReference type="EMBL" id="HE573027">
    <property type="protein sequence ID" value="CCC53870.1"/>
    <property type="molecule type" value="Genomic_DNA"/>
</dbReference>
<dbReference type="Pfam" id="PF03575">
    <property type="entry name" value="Peptidase_S51"/>
    <property type="match status" value="1"/>
</dbReference>
<dbReference type="PANTHER" id="PTHR20842:SF0">
    <property type="entry name" value="ALPHA-ASPARTYL DIPEPTIDASE"/>
    <property type="match status" value="1"/>
</dbReference>
<name>G0U8E6_TRYVY</name>
<evidence type="ECO:0000313" key="5">
    <source>
        <dbReference type="EMBL" id="CCC53870.1"/>
    </source>
</evidence>
<dbReference type="OMA" id="RFHAMEN"/>
<accession>G0U8E6</accession>
<keyword evidence="3" id="KW-0378">Hydrolase</keyword>
<gene>
    <name evidence="5" type="ORF">TVY486_1113540</name>
</gene>
<dbReference type="Gene3D" id="3.40.50.880">
    <property type="match status" value="1"/>
</dbReference>
<proteinExistence type="inferred from homology"/>
<dbReference type="GO" id="GO:0006508">
    <property type="term" value="P:proteolysis"/>
    <property type="evidence" value="ECO:0007669"/>
    <property type="project" value="UniProtKB-KW"/>
</dbReference>
<dbReference type="AlphaFoldDB" id="G0U8E6"/>
<dbReference type="PANTHER" id="PTHR20842">
    <property type="entry name" value="PROTEASE S51 ALPHA-ASPARTYL DIPEPTIDASE"/>
    <property type="match status" value="1"/>
</dbReference>
<dbReference type="InterPro" id="IPR029062">
    <property type="entry name" value="Class_I_gatase-like"/>
</dbReference>
<evidence type="ECO:0000256" key="4">
    <source>
        <dbReference type="ARBA" id="ARBA00022825"/>
    </source>
</evidence>